<gene>
    <name evidence="5" type="ORF">E7Y31_22430</name>
</gene>
<dbReference type="SMART" id="SM00823">
    <property type="entry name" value="PKS_PP"/>
    <property type="match status" value="1"/>
</dbReference>
<dbReference type="InterPro" id="IPR050091">
    <property type="entry name" value="PKS_NRPS_Biosynth_Enz"/>
</dbReference>
<name>A0A4S5BG62_9ACTN</name>
<dbReference type="PANTHER" id="PTHR43775">
    <property type="entry name" value="FATTY ACID SYNTHASE"/>
    <property type="match status" value="1"/>
</dbReference>
<dbReference type="PANTHER" id="PTHR43775:SF51">
    <property type="entry name" value="INACTIVE PHENOLPHTHIOCEROL SYNTHESIS POLYKETIDE SYNTHASE TYPE I PKS1-RELATED"/>
    <property type="match status" value="1"/>
</dbReference>
<evidence type="ECO:0000256" key="1">
    <source>
        <dbReference type="ARBA" id="ARBA00022450"/>
    </source>
</evidence>
<dbReference type="CDD" id="cd00833">
    <property type="entry name" value="PKS"/>
    <property type="match status" value="1"/>
</dbReference>
<dbReference type="SUPFAM" id="SSF53901">
    <property type="entry name" value="Thiolase-like"/>
    <property type="match status" value="1"/>
</dbReference>
<reference evidence="5 6" key="1">
    <citation type="submission" date="2019-04" db="EMBL/GenBank/DDBJ databases">
        <title>Draft genome sequences for three unisolated Alnus-infective Frankia Sp+ strains, AgTrS, AiOr and AvVan, the first sequenced Frankia strains able to sporulate in-planta.</title>
        <authorList>
            <person name="Bethencourt L."/>
            <person name="Vautrin F."/>
            <person name="Taib N."/>
            <person name="Dubost A."/>
            <person name="Castro-Garcia L."/>
            <person name="Imbaud O."/>
            <person name="Abrouk D."/>
            <person name="Fournier P."/>
            <person name="Briolay J."/>
            <person name="Nguyen A."/>
            <person name="Normand P."/>
            <person name="Fernandez M.P."/>
            <person name="Brochier-Armanet C."/>
            <person name="Herrera-Belaroussi A."/>
        </authorList>
    </citation>
    <scope>NUCLEOTIDE SEQUENCE [LARGE SCALE GENOMIC DNA]</scope>
    <source>
        <strain evidence="5 6">AvVan</strain>
    </source>
</reference>
<feature type="domain" description="Ketosynthase family 3 (KS3)" evidence="4">
    <location>
        <begin position="133"/>
        <end position="396"/>
    </location>
</feature>
<keyword evidence="2" id="KW-0597">Phosphoprotein</keyword>
<dbReference type="Proteomes" id="UP000305282">
    <property type="component" value="Unassembled WGS sequence"/>
</dbReference>
<dbReference type="InterPro" id="IPR016039">
    <property type="entry name" value="Thiolase-like"/>
</dbReference>
<dbReference type="Gene3D" id="1.10.1200.10">
    <property type="entry name" value="ACP-like"/>
    <property type="match status" value="1"/>
</dbReference>
<dbReference type="InterPro" id="IPR036736">
    <property type="entry name" value="ACP-like_sf"/>
</dbReference>
<feature type="non-terminal residue" evidence="5">
    <location>
        <position position="396"/>
    </location>
</feature>
<dbReference type="SMART" id="SM00825">
    <property type="entry name" value="PKS_KS"/>
    <property type="match status" value="1"/>
</dbReference>
<evidence type="ECO:0000259" key="4">
    <source>
        <dbReference type="PROSITE" id="PS52004"/>
    </source>
</evidence>
<dbReference type="Pfam" id="PF00109">
    <property type="entry name" value="ketoacyl-synt"/>
    <property type="match status" value="1"/>
</dbReference>
<dbReference type="PROSITE" id="PS52004">
    <property type="entry name" value="KS3_2"/>
    <property type="match status" value="1"/>
</dbReference>
<comment type="caution">
    <text evidence="5">The sequence shown here is derived from an EMBL/GenBank/DDBJ whole genome shotgun (WGS) entry which is preliminary data.</text>
</comment>
<dbReference type="InterPro" id="IPR020806">
    <property type="entry name" value="PKS_PP-bd"/>
</dbReference>
<evidence type="ECO:0000256" key="3">
    <source>
        <dbReference type="ARBA" id="ARBA00022679"/>
    </source>
</evidence>
<dbReference type="GO" id="GO:0006633">
    <property type="term" value="P:fatty acid biosynthetic process"/>
    <property type="evidence" value="ECO:0007669"/>
    <property type="project" value="TreeGrafter"/>
</dbReference>
<dbReference type="AlphaFoldDB" id="A0A4S5BG62"/>
<protein>
    <submittedName>
        <fullName evidence="5">Beta-ketoacyl synthase</fullName>
    </submittedName>
</protein>
<dbReference type="SUPFAM" id="SSF47336">
    <property type="entry name" value="ACP-like"/>
    <property type="match status" value="1"/>
</dbReference>
<accession>A0A4S5BG62</accession>
<dbReference type="RefSeq" id="WP_161983165.1">
    <property type="nucleotide sequence ID" value="NZ_SSXH01000969.1"/>
</dbReference>
<dbReference type="InterPro" id="IPR020841">
    <property type="entry name" value="PKS_Beta-ketoAc_synthase_dom"/>
</dbReference>
<dbReference type="EMBL" id="SSXH01000969">
    <property type="protein sequence ID" value="THJ31029.1"/>
    <property type="molecule type" value="Genomic_DNA"/>
</dbReference>
<keyword evidence="1" id="KW-0596">Phosphopantetheine</keyword>
<keyword evidence="3" id="KW-0808">Transferase</keyword>
<sequence length="396" mass="42136">MPQTAGVLDSSPQWTAQLSAAWRNRLTGLSTAAQTDALFDLLTAQITAATGTDGTAAHGDRHAPWRRLGVYRHLADRLRAGLAEATGLTLPATLFFDQPTPAAVVVHLQTELLGLDEQTHIPAAHQLSTAAGEDPIAIVGMACRLPGRADTPEALWELVREGRDALVGLPDNRGWDLDALYHPDPDHPGTIYTRHGGFLPDIDQFDSAFFAIGPREANAVDPQQRLMLEISWEVLERAGIDPRSLHGSRTGVFSGVSLQDYGPAWHRAPAEQQGQLLTGNALGVITGRVAYALGLEGPALTVETQCSASLVAIHLAGQALRAGECDLALAGGVTVMSTPSMLLEFSRKRGLSPDGRCKAFAADADGTGWADGASVLLLERLSDARRAGHHIHALLR</sequence>
<evidence type="ECO:0000313" key="6">
    <source>
        <dbReference type="Proteomes" id="UP000305282"/>
    </source>
</evidence>
<dbReference type="GO" id="GO:0031177">
    <property type="term" value="F:phosphopantetheine binding"/>
    <property type="evidence" value="ECO:0007669"/>
    <property type="project" value="InterPro"/>
</dbReference>
<dbReference type="Gene3D" id="3.40.47.10">
    <property type="match status" value="1"/>
</dbReference>
<evidence type="ECO:0000313" key="5">
    <source>
        <dbReference type="EMBL" id="THJ31029.1"/>
    </source>
</evidence>
<dbReference type="InterPro" id="IPR014030">
    <property type="entry name" value="Ketoacyl_synth_N"/>
</dbReference>
<evidence type="ECO:0000256" key="2">
    <source>
        <dbReference type="ARBA" id="ARBA00022553"/>
    </source>
</evidence>
<organism evidence="5 6">
    <name type="scientific">Candidatus Frankia alpina</name>
    <dbReference type="NCBI Taxonomy" id="2699483"/>
    <lineage>
        <taxon>Bacteria</taxon>
        <taxon>Bacillati</taxon>
        <taxon>Actinomycetota</taxon>
        <taxon>Actinomycetes</taxon>
        <taxon>Frankiales</taxon>
        <taxon>Frankiaceae</taxon>
        <taxon>Frankia</taxon>
    </lineage>
</organism>
<dbReference type="GO" id="GO:0004312">
    <property type="term" value="F:fatty acid synthase activity"/>
    <property type="evidence" value="ECO:0007669"/>
    <property type="project" value="TreeGrafter"/>
</dbReference>
<keyword evidence="6" id="KW-1185">Reference proteome</keyword>
<proteinExistence type="predicted"/>